<dbReference type="InterPro" id="IPR012336">
    <property type="entry name" value="Thioredoxin-like_fold"/>
</dbReference>
<dbReference type="Proteomes" id="UP000262969">
    <property type="component" value="Unassembled WGS sequence"/>
</dbReference>
<dbReference type="AlphaFoldDB" id="A0A3D2X1H7"/>
<feature type="non-terminal residue" evidence="2">
    <location>
        <position position="74"/>
    </location>
</feature>
<evidence type="ECO:0000313" key="3">
    <source>
        <dbReference type="Proteomes" id="UP000262969"/>
    </source>
</evidence>
<sequence length="74" mass="7821">MALFGIGKKKENKKSSGCCGGEYNTETMVKAKAAMETGKAVKVLGSGCAKCNELESNVKKALEHLGMDTSIEHV</sequence>
<protein>
    <submittedName>
        <fullName evidence="2">Thioredoxin family protein</fullName>
    </submittedName>
</protein>
<name>A0A3D2X1H7_9FIRM</name>
<feature type="domain" description="Thioredoxin-like fold" evidence="1">
    <location>
        <begin position="40"/>
        <end position="74"/>
    </location>
</feature>
<dbReference type="EMBL" id="DPVV01000039">
    <property type="protein sequence ID" value="HCL01000.1"/>
    <property type="molecule type" value="Genomic_DNA"/>
</dbReference>
<evidence type="ECO:0000313" key="2">
    <source>
        <dbReference type="EMBL" id="HCL01000.1"/>
    </source>
</evidence>
<gene>
    <name evidence="2" type="ORF">DHW61_01010</name>
</gene>
<dbReference type="Pfam" id="PF13192">
    <property type="entry name" value="Thioredoxin_3"/>
    <property type="match status" value="1"/>
</dbReference>
<dbReference type="Gene3D" id="3.40.30.10">
    <property type="entry name" value="Glutaredoxin"/>
    <property type="match status" value="1"/>
</dbReference>
<organism evidence="2 3">
    <name type="scientific">Lachnoclostridium phytofermentans</name>
    <dbReference type="NCBI Taxonomy" id="66219"/>
    <lineage>
        <taxon>Bacteria</taxon>
        <taxon>Bacillati</taxon>
        <taxon>Bacillota</taxon>
        <taxon>Clostridia</taxon>
        <taxon>Lachnospirales</taxon>
        <taxon>Lachnospiraceae</taxon>
    </lineage>
</organism>
<proteinExistence type="predicted"/>
<reference evidence="2 3" key="1">
    <citation type="journal article" date="2018" name="Nat. Biotechnol.">
        <title>A standardized bacterial taxonomy based on genome phylogeny substantially revises the tree of life.</title>
        <authorList>
            <person name="Parks D.H."/>
            <person name="Chuvochina M."/>
            <person name="Waite D.W."/>
            <person name="Rinke C."/>
            <person name="Skarshewski A."/>
            <person name="Chaumeil P.A."/>
            <person name="Hugenholtz P."/>
        </authorList>
    </citation>
    <scope>NUCLEOTIDE SEQUENCE [LARGE SCALE GENOMIC DNA]</scope>
    <source>
        <strain evidence="2">UBA11728</strain>
    </source>
</reference>
<evidence type="ECO:0000259" key="1">
    <source>
        <dbReference type="Pfam" id="PF13192"/>
    </source>
</evidence>
<comment type="caution">
    <text evidence="2">The sequence shown here is derived from an EMBL/GenBank/DDBJ whole genome shotgun (WGS) entry which is preliminary data.</text>
</comment>
<accession>A0A3D2X1H7</accession>